<dbReference type="Proteomes" id="UP001595937">
    <property type="component" value="Unassembled WGS sequence"/>
</dbReference>
<reference evidence="2" key="1">
    <citation type="journal article" date="2019" name="Int. J. Syst. Evol. Microbiol.">
        <title>The Global Catalogue of Microorganisms (GCM) 10K type strain sequencing project: providing services to taxonomists for standard genome sequencing and annotation.</title>
        <authorList>
            <consortium name="The Broad Institute Genomics Platform"/>
            <consortium name="The Broad Institute Genome Sequencing Center for Infectious Disease"/>
            <person name="Wu L."/>
            <person name="Ma J."/>
        </authorList>
    </citation>
    <scope>NUCLEOTIDE SEQUENCE [LARGE SCALE GENOMIC DNA]</scope>
    <source>
        <strain evidence="2">CGMCC 1.16455</strain>
    </source>
</reference>
<dbReference type="SUPFAM" id="SSF54001">
    <property type="entry name" value="Cysteine proteinases"/>
    <property type="match status" value="1"/>
</dbReference>
<protein>
    <submittedName>
        <fullName evidence="1">Uncharacterized protein</fullName>
    </submittedName>
</protein>
<evidence type="ECO:0000313" key="1">
    <source>
        <dbReference type="EMBL" id="MFC5298509.1"/>
    </source>
</evidence>
<name>A0ABW0FHG6_9MICO</name>
<dbReference type="Gene3D" id="3.90.1720.10">
    <property type="entry name" value="endopeptidase domain like (from Nostoc punctiforme)"/>
    <property type="match status" value="1"/>
</dbReference>
<organism evidence="1 2">
    <name type="scientific">Brachybacterium tyrofermentans</name>
    <dbReference type="NCBI Taxonomy" id="47848"/>
    <lineage>
        <taxon>Bacteria</taxon>
        <taxon>Bacillati</taxon>
        <taxon>Actinomycetota</taxon>
        <taxon>Actinomycetes</taxon>
        <taxon>Micrococcales</taxon>
        <taxon>Dermabacteraceae</taxon>
        <taxon>Brachybacterium</taxon>
    </lineage>
</organism>
<dbReference type="RefSeq" id="WP_343923078.1">
    <property type="nucleotide sequence ID" value="NZ_BAAAIR010000028.1"/>
</dbReference>
<evidence type="ECO:0000313" key="2">
    <source>
        <dbReference type="Proteomes" id="UP001595937"/>
    </source>
</evidence>
<gene>
    <name evidence="1" type="ORF">ACFPK8_13415</name>
</gene>
<dbReference type="GeneID" id="303296633"/>
<comment type="caution">
    <text evidence="1">The sequence shown here is derived from an EMBL/GenBank/DDBJ whole genome shotgun (WGS) entry which is preliminary data.</text>
</comment>
<accession>A0ABW0FHG6</accession>
<proteinExistence type="predicted"/>
<dbReference type="InterPro" id="IPR038765">
    <property type="entry name" value="Papain-like_cys_pep_sf"/>
</dbReference>
<keyword evidence="2" id="KW-1185">Reference proteome</keyword>
<dbReference type="EMBL" id="JBHSLN010000071">
    <property type="protein sequence ID" value="MFC5298509.1"/>
    <property type="molecule type" value="Genomic_DNA"/>
</dbReference>
<sequence>MVHILPGRPKGKPDQMSPIRAAAPFPAAYPVTVEDMQTGDLIYEAWGRTGGVGSSTGISHVTMHIGNDQVIEAARSAMDVCISLIRFHDPAFVGIRRIPAGDWLNFGAVVGTYSLRGTRARVARRSGPAAGPSEEIHHYHKATIQGRANHDPRVF</sequence>